<keyword evidence="5 9" id="KW-1133">Transmembrane helix</keyword>
<evidence type="ECO:0000256" key="5">
    <source>
        <dbReference type="ARBA" id="ARBA00022989"/>
    </source>
</evidence>
<dbReference type="InterPro" id="IPR051474">
    <property type="entry name" value="Anti-sigma-K/W_factor"/>
</dbReference>
<reference evidence="11" key="1">
    <citation type="submission" date="2021-02" db="EMBL/GenBank/DDBJ databases">
        <title>The CRISPR/cas machinery reduction and long-range gene transfer in the hot spring cyanobacterium Synechococcus.</title>
        <authorList>
            <person name="Dvorak P."/>
            <person name="Jahodarova E."/>
            <person name="Hasler P."/>
            <person name="Poulickova A."/>
        </authorList>
    </citation>
    <scope>NUCLEOTIDE SEQUENCE</scope>
    <source>
        <strain evidence="11">Rupite</strain>
    </source>
</reference>
<name>A0ABT0C886_THEVL</name>
<keyword evidence="4 9" id="KW-0812">Transmembrane</keyword>
<feature type="domain" description="Anti-sigma K factor RskA C-terminal" evidence="10">
    <location>
        <begin position="100"/>
        <end position="243"/>
    </location>
</feature>
<dbReference type="PANTHER" id="PTHR37461:SF1">
    <property type="entry name" value="ANTI-SIGMA-K FACTOR RSKA"/>
    <property type="match status" value="1"/>
</dbReference>
<gene>
    <name evidence="11" type="ORF">JX360_03580</name>
</gene>
<feature type="transmembrane region" description="Helical" evidence="9">
    <location>
        <begin position="96"/>
        <end position="118"/>
    </location>
</feature>
<sequence length="250" mass="27479">MKAESASPEELQLWLAGYVLGDLSPEEAEGLQAILKQQPQLQQELEALQQSLEMAHAVEERQPPPSLRASLLQAQAEQARQPLPTPGRRLSWGSRLSPVGALAAGLILALGLGNLYLWRRLQVAQVQEVPGAVLTYELQPTAENLTGSVTVEVDPDRLQGRLLARDLPPLPEGRVYALWVVLEPGAPFTTDEAGAILIEAFRVDRARHLEQELRLPPVFQSVQWVQTVAITEEEDSRPQAHQGSPLWIAG</sequence>
<dbReference type="PANTHER" id="PTHR37461">
    <property type="entry name" value="ANTI-SIGMA-K FACTOR RSKA"/>
    <property type="match status" value="1"/>
</dbReference>
<dbReference type="Pfam" id="PF10099">
    <property type="entry name" value="RskA_C"/>
    <property type="match status" value="1"/>
</dbReference>
<dbReference type="RefSeq" id="WP_244349205.1">
    <property type="nucleotide sequence ID" value="NZ_JAFIRA010000005.1"/>
</dbReference>
<dbReference type="InterPro" id="IPR018764">
    <property type="entry name" value="RskA_C"/>
</dbReference>
<evidence type="ECO:0000256" key="6">
    <source>
        <dbReference type="ARBA" id="ARBA00023136"/>
    </source>
</evidence>
<evidence type="ECO:0000256" key="1">
    <source>
        <dbReference type="ARBA" id="ARBA00004167"/>
    </source>
</evidence>
<evidence type="ECO:0000256" key="3">
    <source>
        <dbReference type="ARBA" id="ARBA00022475"/>
    </source>
</evidence>
<comment type="subcellular location">
    <subcellularLocation>
        <location evidence="2">Cell membrane</location>
    </subcellularLocation>
    <subcellularLocation>
        <location evidence="1">Membrane</location>
        <topology evidence="1">Single-pass membrane protein</topology>
    </subcellularLocation>
</comment>
<dbReference type="Proteomes" id="UP000830835">
    <property type="component" value="Unassembled WGS sequence"/>
</dbReference>
<protein>
    <recommendedName>
        <fullName evidence="8">Regulator of SigK</fullName>
    </recommendedName>
    <alternativeName>
        <fullName evidence="7">Sigma-K anti-sigma factor RskA</fullName>
    </alternativeName>
</protein>
<comment type="caution">
    <text evidence="11">The sequence shown here is derived from an EMBL/GenBank/DDBJ whole genome shotgun (WGS) entry which is preliminary data.</text>
</comment>
<dbReference type="InterPro" id="IPR041916">
    <property type="entry name" value="Anti_sigma_zinc_sf"/>
</dbReference>
<organism evidence="11 12">
    <name type="scientific">Thermostichus vulcanus str. 'Rupite'</name>
    <dbReference type="NCBI Taxonomy" id="2813851"/>
    <lineage>
        <taxon>Bacteria</taxon>
        <taxon>Bacillati</taxon>
        <taxon>Cyanobacteriota</taxon>
        <taxon>Cyanophyceae</taxon>
        <taxon>Thermostichales</taxon>
        <taxon>Thermostichaceae</taxon>
        <taxon>Thermostichus</taxon>
    </lineage>
</organism>
<evidence type="ECO:0000256" key="9">
    <source>
        <dbReference type="SAM" id="Phobius"/>
    </source>
</evidence>
<accession>A0ABT0C886</accession>
<evidence type="ECO:0000259" key="10">
    <source>
        <dbReference type="Pfam" id="PF10099"/>
    </source>
</evidence>
<evidence type="ECO:0000256" key="4">
    <source>
        <dbReference type="ARBA" id="ARBA00022692"/>
    </source>
</evidence>
<evidence type="ECO:0000256" key="7">
    <source>
        <dbReference type="ARBA" id="ARBA00029829"/>
    </source>
</evidence>
<keyword evidence="12" id="KW-1185">Reference proteome</keyword>
<dbReference type="Gene3D" id="1.10.10.1320">
    <property type="entry name" value="Anti-sigma factor, zinc-finger domain"/>
    <property type="match status" value="1"/>
</dbReference>
<proteinExistence type="predicted"/>
<evidence type="ECO:0000313" key="11">
    <source>
        <dbReference type="EMBL" id="MCJ2541995.1"/>
    </source>
</evidence>
<dbReference type="EMBL" id="JAFIRA010000005">
    <property type="protein sequence ID" value="MCJ2541995.1"/>
    <property type="molecule type" value="Genomic_DNA"/>
</dbReference>
<evidence type="ECO:0000256" key="8">
    <source>
        <dbReference type="ARBA" id="ARBA00030803"/>
    </source>
</evidence>
<evidence type="ECO:0000313" key="12">
    <source>
        <dbReference type="Proteomes" id="UP000830835"/>
    </source>
</evidence>
<evidence type="ECO:0000256" key="2">
    <source>
        <dbReference type="ARBA" id="ARBA00004236"/>
    </source>
</evidence>
<keyword evidence="3" id="KW-1003">Cell membrane</keyword>
<keyword evidence="6 9" id="KW-0472">Membrane</keyword>